<dbReference type="HAMAP" id="MF_00394">
    <property type="entry name" value="NAD_Glyc3P_dehydrog"/>
    <property type="match status" value="1"/>
</dbReference>
<sequence length="296" mass="32344">MGKIAVIGAGKWGQALHFALSLKQEVYISSRTKKDIKNFVDLETAMECEYLIIAIPAQEIKKWLKENFTYKGQKILVASKGIEASSGKFLNEIYEKFVPNKNIGFISGPSFAAEVIKALPAAIVINSKSKKLYDEFSKFFPEYLKTYHSKDVIGAEIAGAYKNVLAIASGICDGLKLGNNARASLISRGLVEMARFGKEFGAKKSTFLGLSGAGDLFLTASSTMSRNYRVGLGLALNKKLEDILEELGEVAEGVKTAEAIYGLSKEHNIYTPIANEVKKILNGKEPIDSLKDLLKS</sequence>
<keyword evidence="9 11" id="KW-0594">Phospholipid biosynthesis</keyword>
<organism evidence="17 18">
    <name type="scientific">Arcobacter nitrofigilis (strain ATCC 33309 / DSM 7299 / CCUG 15893 / LMG 7604 / NCTC 12251 / CI)</name>
    <name type="common">Campylobacter nitrofigilis</name>
    <dbReference type="NCBI Taxonomy" id="572480"/>
    <lineage>
        <taxon>Bacteria</taxon>
        <taxon>Pseudomonadati</taxon>
        <taxon>Campylobacterota</taxon>
        <taxon>Epsilonproteobacteria</taxon>
        <taxon>Campylobacterales</taxon>
        <taxon>Arcobacteraceae</taxon>
        <taxon>Arcobacter</taxon>
    </lineage>
</organism>
<evidence type="ECO:0000256" key="12">
    <source>
        <dbReference type="PIRSR" id="PIRSR000114-1"/>
    </source>
</evidence>
<dbReference type="SUPFAM" id="SSF51735">
    <property type="entry name" value="NAD(P)-binding Rossmann-fold domains"/>
    <property type="match status" value="1"/>
</dbReference>
<feature type="binding site" evidence="13">
    <location>
        <position position="80"/>
    </location>
    <ligand>
        <name>substrate</name>
    </ligand>
</feature>
<dbReference type="GO" id="GO:0005975">
    <property type="term" value="P:carbohydrate metabolic process"/>
    <property type="evidence" value="ECO:0007669"/>
    <property type="project" value="InterPro"/>
</dbReference>
<protein>
    <recommendedName>
        <fullName evidence="11">Glycerol-3-phosphate dehydrogenase [NAD(P)+]</fullName>
        <ecNumber evidence="11">1.1.1.94</ecNumber>
    </recommendedName>
    <alternativeName>
        <fullName evidence="11">NAD(P)(+)-dependent glycerol-3-phosphate dehydrogenase</fullName>
    </alternativeName>
    <alternativeName>
        <fullName evidence="11">NAD(P)H-dependent dihydroxyacetone-phosphate reductase</fullName>
    </alternativeName>
</protein>
<dbReference type="NCBIfam" id="NF000940">
    <property type="entry name" value="PRK00094.1-2"/>
    <property type="match status" value="1"/>
</dbReference>
<dbReference type="PROSITE" id="PS00957">
    <property type="entry name" value="NAD_G3PDH"/>
    <property type="match status" value="1"/>
</dbReference>
<keyword evidence="7 11" id="KW-0520">NAD</keyword>
<dbReference type="Gene3D" id="1.10.1040.10">
    <property type="entry name" value="N-(1-d-carboxylethyl)-l-norvaline Dehydrogenase, domain 2"/>
    <property type="match status" value="1"/>
</dbReference>
<keyword evidence="10 11" id="KW-1208">Phospholipid metabolism</keyword>
<dbReference type="Pfam" id="PF07479">
    <property type="entry name" value="NAD_Gly3P_dh_C"/>
    <property type="match status" value="1"/>
</dbReference>
<evidence type="ECO:0000259" key="16">
    <source>
        <dbReference type="Pfam" id="PF07479"/>
    </source>
</evidence>
<feature type="binding site" evidence="11">
    <location>
        <position position="110"/>
    </location>
    <ligand>
        <name>sn-glycerol 3-phosphate</name>
        <dbReference type="ChEBI" id="CHEBI:57597"/>
    </ligand>
</feature>
<dbReference type="GO" id="GO:0141152">
    <property type="term" value="F:glycerol-3-phosphate dehydrogenase (NAD+) activity"/>
    <property type="evidence" value="ECO:0007669"/>
    <property type="project" value="RHEA"/>
</dbReference>
<dbReference type="AlphaFoldDB" id="D5V450"/>
<evidence type="ECO:0000256" key="10">
    <source>
        <dbReference type="ARBA" id="ARBA00023264"/>
    </source>
</evidence>
<feature type="binding site" evidence="13">
    <location>
        <begin position="226"/>
        <end position="227"/>
    </location>
    <ligand>
        <name>substrate</name>
    </ligand>
</feature>
<dbReference type="InterPro" id="IPR011128">
    <property type="entry name" value="G3P_DH_NAD-dep_N"/>
</dbReference>
<reference evidence="17 18" key="1">
    <citation type="journal article" date="2010" name="Stand. Genomic Sci.">
        <title>Complete genome sequence of Arcobacter nitrofigilis type strain (CI).</title>
        <authorList>
            <person name="Pati A."/>
            <person name="Gronow S."/>
            <person name="Lapidus A."/>
            <person name="Copeland A."/>
            <person name="Glavina Del Rio T."/>
            <person name="Nolan M."/>
            <person name="Lucas S."/>
            <person name="Tice H."/>
            <person name="Cheng J.F."/>
            <person name="Han C."/>
            <person name="Chertkov O."/>
            <person name="Bruce D."/>
            <person name="Tapia R."/>
            <person name="Goodwin L."/>
            <person name="Pitluck S."/>
            <person name="Liolios K."/>
            <person name="Ivanova N."/>
            <person name="Mavromatis K."/>
            <person name="Chen A."/>
            <person name="Palaniappan K."/>
            <person name="Land M."/>
            <person name="Hauser L."/>
            <person name="Chang Y.J."/>
            <person name="Jeffries C.D."/>
            <person name="Detter J.C."/>
            <person name="Rohde M."/>
            <person name="Goker M."/>
            <person name="Bristow J."/>
            <person name="Eisen J.A."/>
            <person name="Markowitz V."/>
            <person name="Hugenholtz P."/>
            <person name="Klenk H.P."/>
            <person name="Kyrpides N.C."/>
        </authorList>
    </citation>
    <scope>NUCLEOTIDE SEQUENCE [LARGE SCALE GENOMIC DNA]</scope>
    <source>
        <strain evidence="18">ATCC 33309 / DSM 7299 / CCUG 15893 / LMG 7604 / NCTC 12251 / CI</strain>
    </source>
</reference>
<keyword evidence="2 11" id="KW-0963">Cytoplasm</keyword>
<feature type="binding site" evidence="11">
    <location>
        <position position="227"/>
    </location>
    <ligand>
        <name>sn-glycerol 3-phosphate</name>
        <dbReference type="ChEBI" id="CHEBI:57597"/>
    </ligand>
</feature>
<dbReference type="SUPFAM" id="SSF48179">
    <property type="entry name" value="6-phosphogluconate dehydrogenase C-terminal domain-like"/>
    <property type="match status" value="1"/>
</dbReference>
<comment type="subcellular location">
    <subcellularLocation>
        <location evidence="11">Cytoplasm</location>
    </subcellularLocation>
</comment>
<dbReference type="Proteomes" id="UP000000939">
    <property type="component" value="Chromosome"/>
</dbReference>
<evidence type="ECO:0000256" key="8">
    <source>
        <dbReference type="ARBA" id="ARBA00023098"/>
    </source>
</evidence>
<comment type="pathway">
    <text evidence="11">Membrane lipid metabolism; glycerophospholipid metabolism.</text>
</comment>
<feature type="binding site" evidence="11">
    <location>
        <position position="31"/>
    </location>
    <ligand>
        <name>NADPH</name>
        <dbReference type="ChEBI" id="CHEBI:57783"/>
    </ligand>
</feature>
<dbReference type="InterPro" id="IPR006109">
    <property type="entry name" value="G3P_DH_NAD-dep_C"/>
</dbReference>
<feature type="binding site" evidence="11">
    <location>
        <position position="226"/>
    </location>
    <ligand>
        <name>sn-glycerol 3-phosphate</name>
        <dbReference type="ChEBI" id="CHEBI:57597"/>
    </ligand>
</feature>
<feature type="active site" description="Proton acceptor" evidence="11 12">
    <location>
        <position position="162"/>
    </location>
</feature>
<evidence type="ECO:0000256" key="9">
    <source>
        <dbReference type="ARBA" id="ARBA00023209"/>
    </source>
</evidence>
<feature type="binding site" evidence="11">
    <location>
        <position position="80"/>
    </location>
    <ligand>
        <name>sn-glycerol 3-phosphate</name>
        <dbReference type="ChEBI" id="CHEBI:57597"/>
    </ligand>
</feature>
<comment type="caution">
    <text evidence="11">Lacks conserved residue(s) required for the propagation of feature annotation.</text>
</comment>
<comment type="similarity">
    <text evidence="1 11">Belongs to the NAD-dependent glycerol-3-phosphate dehydrogenase family.</text>
</comment>
<evidence type="ECO:0000256" key="7">
    <source>
        <dbReference type="ARBA" id="ARBA00023027"/>
    </source>
</evidence>
<feature type="binding site" evidence="11">
    <location>
        <position position="112"/>
    </location>
    <ligand>
        <name>NADPH</name>
        <dbReference type="ChEBI" id="CHEBI:57783"/>
    </ligand>
</feature>
<comment type="catalytic activity">
    <reaction evidence="11">
        <text>sn-glycerol 3-phosphate + NADP(+) = dihydroxyacetone phosphate + NADPH + H(+)</text>
        <dbReference type="Rhea" id="RHEA:11096"/>
        <dbReference type="ChEBI" id="CHEBI:15378"/>
        <dbReference type="ChEBI" id="CHEBI:57597"/>
        <dbReference type="ChEBI" id="CHEBI:57642"/>
        <dbReference type="ChEBI" id="CHEBI:57783"/>
        <dbReference type="ChEBI" id="CHEBI:58349"/>
        <dbReference type="EC" id="1.1.1.94"/>
    </reaction>
</comment>
<dbReference type="PANTHER" id="PTHR11728:SF1">
    <property type="entry name" value="GLYCEROL-3-PHOSPHATE DEHYDROGENASE [NAD(+)] 2, CHLOROPLASTIC"/>
    <property type="match status" value="1"/>
</dbReference>
<evidence type="ECO:0000256" key="3">
    <source>
        <dbReference type="ARBA" id="ARBA00022516"/>
    </source>
</evidence>
<dbReference type="GO" id="GO:0046168">
    <property type="term" value="P:glycerol-3-phosphate catabolic process"/>
    <property type="evidence" value="ECO:0007669"/>
    <property type="project" value="InterPro"/>
</dbReference>
<feature type="binding site" evidence="11">
    <location>
        <position position="80"/>
    </location>
    <ligand>
        <name>NADPH</name>
        <dbReference type="ChEBI" id="CHEBI:57783"/>
    </ligand>
</feature>
<feature type="binding site" evidence="11">
    <location>
        <position position="226"/>
    </location>
    <ligand>
        <name>NADPH</name>
        <dbReference type="ChEBI" id="CHEBI:57783"/>
    </ligand>
</feature>
<dbReference type="FunFam" id="1.10.1040.10:FF:000025">
    <property type="entry name" value="Glycerol-3-phosphate dehydrogenase [NAD(P)+]"/>
    <property type="match status" value="1"/>
</dbReference>
<dbReference type="GO" id="GO:0006650">
    <property type="term" value="P:glycerophospholipid metabolic process"/>
    <property type="evidence" value="ECO:0007669"/>
    <property type="project" value="UniProtKB-UniRule"/>
</dbReference>
<evidence type="ECO:0000256" key="5">
    <source>
        <dbReference type="ARBA" id="ARBA00022857"/>
    </source>
</evidence>
<feature type="binding site" evidence="11">
    <location>
        <position position="162"/>
    </location>
    <ligand>
        <name>sn-glycerol 3-phosphate</name>
        <dbReference type="ChEBI" id="CHEBI:57597"/>
    </ligand>
</feature>
<dbReference type="EMBL" id="CP001999">
    <property type="protein sequence ID" value="ADG91783.1"/>
    <property type="molecule type" value="Genomic_DNA"/>
</dbReference>
<evidence type="ECO:0000256" key="14">
    <source>
        <dbReference type="PIRSR" id="PIRSR000114-3"/>
    </source>
</evidence>
<dbReference type="InterPro" id="IPR008927">
    <property type="entry name" value="6-PGluconate_DH-like_C_sf"/>
</dbReference>
<feature type="binding site" evidence="11">
    <location>
        <position position="250"/>
    </location>
    <ligand>
        <name>NADPH</name>
        <dbReference type="ChEBI" id="CHEBI:57783"/>
    </ligand>
</feature>
<dbReference type="GO" id="GO:0005829">
    <property type="term" value="C:cytosol"/>
    <property type="evidence" value="ECO:0007669"/>
    <property type="project" value="TreeGrafter"/>
</dbReference>
<keyword evidence="5 11" id="KW-0521">NADP</keyword>
<dbReference type="UniPathway" id="UPA00940"/>
<evidence type="ECO:0000313" key="17">
    <source>
        <dbReference type="EMBL" id="ADG91783.1"/>
    </source>
</evidence>
<dbReference type="GO" id="GO:0141153">
    <property type="term" value="F:glycerol-3-phosphate dehydrogenase (NADP+) activity"/>
    <property type="evidence" value="ECO:0007669"/>
    <property type="project" value="RHEA"/>
</dbReference>
<dbReference type="NCBIfam" id="NF000943">
    <property type="entry name" value="PRK00094.2-1"/>
    <property type="match status" value="1"/>
</dbReference>
<dbReference type="Gene3D" id="3.40.50.720">
    <property type="entry name" value="NAD(P)-binding Rossmann-like Domain"/>
    <property type="match status" value="1"/>
</dbReference>
<dbReference type="RefSeq" id="WP_013133928.1">
    <property type="nucleotide sequence ID" value="NC_014166.1"/>
</dbReference>
<evidence type="ECO:0000313" key="18">
    <source>
        <dbReference type="Proteomes" id="UP000000939"/>
    </source>
</evidence>
<comment type="catalytic activity">
    <reaction evidence="11">
        <text>sn-glycerol 3-phosphate + NAD(+) = dihydroxyacetone phosphate + NADH + H(+)</text>
        <dbReference type="Rhea" id="RHEA:11092"/>
        <dbReference type="ChEBI" id="CHEBI:15378"/>
        <dbReference type="ChEBI" id="CHEBI:57540"/>
        <dbReference type="ChEBI" id="CHEBI:57597"/>
        <dbReference type="ChEBI" id="CHEBI:57642"/>
        <dbReference type="ChEBI" id="CHEBI:57945"/>
        <dbReference type="EC" id="1.1.1.94"/>
    </reaction>
</comment>
<dbReference type="EC" id="1.1.1.94" evidence="11"/>
<keyword evidence="4 11" id="KW-0547">Nucleotide-binding</keyword>
<dbReference type="GO" id="GO:0046167">
    <property type="term" value="P:glycerol-3-phosphate biosynthetic process"/>
    <property type="evidence" value="ECO:0007669"/>
    <property type="project" value="UniProtKB-UniRule"/>
</dbReference>
<dbReference type="PIRSF" id="PIRSF000114">
    <property type="entry name" value="Glycerol-3-P_dh"/>
    <property type="match status" value="1"/>
</dbReference>
<dbReference type="GO" id="GO:0051287">
    <property type="term" value="F:NAD binding"/>
    <property type="evidence" value="ECO:0007669"/>
    <property type="project" value="InterPro"/>
</dbReference>
<dbReference type="InterPro" id="IPR036291">
    <property type="entry name" value="NAD(P)-bd_dom_sf"/>
</dbReference>
<gene>
    <name evidence="11" type="primary">gpsA</name>
    <name evidence="17" type="ordered locus">Arnit_0116</name>
</gene>
<keyword evidence="6 11" id="KW-0560">Oxidoreductase</keyword>
<feature type="binding site" evidence="11">
    <location>
        <position position="108"/>
    </location>
    <ligand>
        <name>sn-glycerol 3-phosphate</name>
        <dbReference type="ChEBI" id="CHEBI:57597"/>
    </ligand>
</feature>
<evidence type="ECO:0000256" key="11">
    <source>
        <dbReference type="HAMAP-Rule" id="MF_00394"/>
    </source>
</evidence>
<evidence type="ECO:0000256" key="2">
    <source>
        <dbReference type="ARBA" id="ARBA00022490"/>
    </source>
</evidence>
<feature type="binding site" evidence="14">
    <location>
        <begin position="8"/>
        <end position="13"/>
    </location>
    <ligand>
        <name>NAD(+)</name>
        <dbReference type="ChEBI" id="CHEBI:57540"/>
    </ligand>
</feature>
<dbReference type="eggNOG" id="COG0240">
    <property type="taxonomic scope" value="Bacteria"/>
</dbReference>
<dbReference type="NCBIfam" id="NF000942">
    <property type="entry name" value="PRK00094.1-4"/>
    <property type="match status" value="1"/>
</dbReference>
<evidence type="ECO:0000256" key="4">
    <source>
        <dbReference type="ARBA" id="ARBA00022741"/>
    </source>
</evidence>
<dbReference type="PANTHER" id="PTHR11728">
    <property type="entry name" value="GLYCEROL-3-PHOSPHATE DEHYDROGENASE"/>
    <property type="match status" value="1"/>
</dbReference>
<evidence type="ECO:0000256" key="13">
    <source>
        <dbReference type="PIRSR" id="PIRSR000114-2"/>
    </source>
</evidence>
<evidence type="ECO:0000256" key="6">
    <source>
        <dbReference type="ARBA" id="ARBA00023002"/>
    </source>
</evidence>
<dbReference type="HOGENOM" id="CLU_033449_0_2_7"/>
<comment type="function">
    <text evidence="11">Catalyzes the reduction of the glycolytic intermediate dihydroxyacetone phosphate (DHAP) to sn-glycerol 3-phosphate (G3P), the key precursor for phospholipid synthesis.</text>
</comment>
<feature type="binding site" evidence="11">
    <location>
        <position position="215"/>
    </location>
    <ligand>
        <name>sn-glycerol 3-phosphate</name>
        <dbReference type="ChEBI" id="CHEBI:57597"/>
    </ligand>
</feature>
<feature type="binding site" evidence="11">
    <location>
        <position position="12"/>
    </location>
    <ligand>
        <name>NADPH</name>
        <dbReference type="ChEBI" id="CHEBI:57783"/>
    </ligand>
</feature>
<feature type="domain" description="Glycerol-3-phosphate dehydrogenase NAD-dependent N-terminal" evidence="15">
    <location>
        <begin position="34"/>
        <end position="131"/>
    </location>
</feature>
<keyword evidence="18" id="KW-1185">Reference proteome</keyword>
<feature type="binding site" evidence="11">
    <location>
        <position position="252"/>
    </location>
    <ligand>
        <name>NADPH</name>
        <dbReference type="ChEBI" id="CHEBI:57783"/>
    </ligand>
</feature>
<keyword evidence="8 11" id="KW-0443">Lipid metabolism</keyword>
<evidence type="ECO:0000259" key="15">
    <source>
        <dbReference type="Pfam" id="PF01210"/>
    </source>
</evidence>
<feature type="binding site" evidence="14">
    <location>
        <position position="226"/>
    </location>
    <ligand>
        <name>NAD(+)</name>
        <dbReference type="ChEBI" id="CHEBI:57540"/>
    </ligand>
</feature>
<evidence type="ECO:0000256" key="1">
    <source>
        <dbReference type="ARBA" id="ARBA00011009"/>
    </source>
</evidence>
<accession>D5V450</accession>
<feature type="binding site" evidence="11">
    <location>
        <position position="225"/>
    </location>
    <ligand>
        <name>sn-glycerol 3-phosphate</name>
        <dbReference type="ChEBI" id="CHEBI:57597"/>
    </ligand>
</feature>
<dbReference type="STRING" id="572480.Arnit_0116"/>
<dbReference type="InterPro" id="IPR006168">
    <property type="entry name" value="G3P_DH_NAD-dep"/>
</dbReference>
<dbReference type="OrthoDB" id="9812273at2"/>
<feature type="domain" description="Glycerol-3-phosphate dehydrogenase NAD-dependent C-terminal" evidence="16">
    <location>
        <begin position="151"/>
        <end position="289"/>
    </location>
</feature>
<dbReference type="GO" id="GO:0008654">
    <property type="term" value="P:phospholipid biosynthetic process"/>
    <property type="evidence" value="ECO:0007669"/>
    <property type="project" value="UniProtKB-KW"/>
</dbReference>
<name>D5V450_ARCNC</name>
<proteinExistence type="inferred from homology"/>
<feature type="binding site" evidence="14">
    <location>
        <position position="112"/>
    </location>
    <ligand>
        <name>NAD(+)</name>
        <dbReference type="ChEBI" id="CHEBI:57540"/>
    </ligand>
</feature>
<dbReference type="InterPro" id="IPR013328">
    <property type="entry name" value="6PGD_dom2"/>
</dbReference>
<keyword evidence="3 11" id="KW-0444">Lipid biosynthesis</keyword>
<dbReference type="KEGG" id="ant:Arnit_0116"/>
<dbReference type="Pfam" id="PF01210">
    <property type="entry name" value="NAD_Gly3P_dh_N"/>
    <property type="match status" value="1"/>
</dbReference>